<dbReference type="SMART" id="SM00181">
    <property type="entry name" value="EGF"/>
    <property type="match status" value="10"/>
</dbReference>
<evidence type="ECO:0000256" key="4">
    <source>
        <dbReference type="ARBA" id="ARBA00023180"/>
    </source>
</evidence>
<sequence>MRVKSFPIYLFMLYLGFVRNKPSSLSCPSGEFALKNQCVRCHPSCTECVGHELYECTACGVDEDGTERFLQQGRCRLHCPRGFYPDRGLYTCQPCIANCELCTYAHICAKCRENYKLQRGICQPASCEEGQVQDPESGECINCETGCKTCSPDDPELCSSCVTSFFLYRHQCRRRCPQRTFEDGDSGVCLSCPEPCADCRSKSLCLSCQAEYFLSKDSCVKQCPDGTYGDTSSWRCLACHSSCQTCHGPRVRDCDVCPDGNLPLYGQCPAVSCLQGQYYDGMDSECRSCDVSCKTCFGPQALDCSTCFAGYVLDQEGSCVEHCPPGYFANSASGLCEECSPKCQTCEEVSDRCLSCKKGDYRLFLHQGACWSNCPDGFFESEKGTCEACDGFCLTCDGSSSQCLSCVQGRYLEDGRCGLNCSLRSYPAEDGTCRRCAAHCDVCADARSCYRCSFLYLLLDGVCKASCPEGYFEDLDEGRCVHCHPTCATCSGPLSDDCETCSPQSPKLYEGTCSEDCPTGTYYDIAARECQECDRTCSGCSGPEPTQCSECKKGLALDPNTLRCGVTGDSSCPPRTFLHQNQFTCQSCHSHCQSCDGPGATACLTCAVPRYLHNGSCVSECPAGTYSSSEEADGVELGFCLPCDRVCATCNGASPKDCLTCSSGHLRLFHLCLSHCPTGYYAEGAGCKKCDSACELCSGPGPDSCLACPPHLLELQGTRLCVEHCPHRFYQQGLVCRQCHGSCQTCRDGTPQGCVTCDWGSTLQDGICYPRCEESHYFSEDEVCRPCDSSCRHCFGPRPNQCLTCHPDFALHALENRCARCCQPVSNSTDCCPCGTSSELCVESPRPTMERGQISVNLRSQVLQHTSAALPAALFIALGVALAVFGLVQARARKRLCWQERYERLSGSAKARPDHGSMPHGVPEPEDSGDEADVVYTCRDGTVYRRYDFLQDQDKDTDGELEPDENTYLNKS</sequence>
<gene>
    <name evidence="9" type="ORF">MATL_G00095390</name>
</gene>
<evidence type="ECO:0000313" key="9">
    <source>
        <dbReference type="EMBL" id="KAG7473396.1"/>
    </source>
</evidence>
<feature type="transmembrane region" description="Helical" evidence="6">
    <location>
        <begin position="868"/>
        <end position="888"/>
    </location>
</feature>
<keyword evidence="3 7" id="KW-0732">Signal</keyword>
<feature type="chain" id="PRO_5039524072" description="EGF-like domain-containing protein" evidence="7">
    <location>
        <begin position="21"/>
        <end position="972"/>
    </location>
</feature>
<dbReference type="Proteomes" id="UP001046870">
    <property type="component" value="Chromosome 7"/>
</dbReference>
<dbReference type="PANTHER" id="PTHR15332:SF175">
    <property type="entry name" value="PROPROTEIN CONVERTASE SUBTILISIN_KEXIN TYPE 5-LIKE"/>
    <property type="match status" value="1"/>
</dbReference>
<feature type="domain" description="EGF-like" evidence="8">
    <location>
        <begin position="388"/>
        <end position="418"/>
    </location>
</feature>
<keyword evidence="6" id="KW-1133">Transmembrane helix</keyword>
<feature type="domain" description="EGF-like" evidence="8">
    <location>
        <begin position="649"/>
        <end position="688"/>
    </location>
</feature>
<evidence type="ECO:0000256" key="5">
    <source>
        <dbReference type="SAM" id="MobiDB-lite"/>
    </source>
</evidence>
<organism evidence="9 10">
    <name type="scientific">Megalops atlanticus</name>
    <name type="common">Tarpon</name>
    <name type="synonym">Clupea gigantea</name>
    <dbReference type="NCBI Taxonomy" id="7932"/>
    <lineage>
        <taxon>Eukaryota</taxon>
        <taxon>Metazoa</taxon>
        <taxon>Chordata</taxon>
        <taxon>Craniata</taxon>
        <taxon>Vertebrata</taxon>
        <taxon>Euteleostomi</taxon>
        <taxon>Actinopterygii</taxon>
        <taxon>Neopterygii</taxon>
        <taxon>Teleostei</taxon>
        <taxon>Elopiformes</taxon>
        <taxon>Megalopidae</taxon>
        <taxon>Megalops</taxon>
    </lineage>
</organism>
<comment type="subcellular location">
    <subcellularLocation>
        <location evidence="1">Secreted</location>
    </subcellularLocation>
</comment>
<evidence type="ECO:0000256" key="6">
    <source>
        <dbReference type="SAM" id="Phobius"/>
    </source>
</evidence>
<evidence type="ECO:0000256" key="1">
    <source>
        <dbReference type="ARBA" id="ARBA00004613"/>
    </source>
</evidence>
<dbReference type="EMBL" id="JAFDVH010000007">
    <property type="protein sequence ID" value="KAG7473396.1"/>
    <property type="molecule type" value="Genomic_DNA"/>
</dbReference>
<feature type="domain" description="EGF-like" evidence="8">
    <location>
        <begin position="285"/>
        <end position="320"/>
    </location>
</feature>
<dbReference type="GO" id="GO:0005576">
    <property type="term" value="C:extracellular region"/>
    <property type="evidence" value="ECO:0007669"/>
    <property type="project" value="UniProtKB-SubCell"/>
</dbReference>
<proteinExistence type="predicted"/>
<accession>A0A9D3Q0T4</accession>
<dbReference type="OrthoDB" id="300641at2759"/>
<evidence type="ECO:0000313" key="10">
    <source>
        <dbReference type="Proteomes" id="UP001046870"/>
    </source>
</evidence>
<dbReference type="InterPro" id="IPR000742">
    <property type="entry name" value="EGF"/>
</dbReference>
<feature type="compositionally biased region" description="Acidic residues" evidence="5">
    <location>
        <begin position="924"/>
        <end position="933"/>
    </location>
</feature>
<feature type="domain" description="EGF-like" evidence="8">
    <location>
        <begin position="489"/>
        <end position="531"/>
    </location>
</feature>
<keyword evidence="10" id="KW-1185">Reference proteome</keyword>
<dbReference type="InterPro" id="IPR043601">
    <property type="entry name" value="Rspo_Fu-CRD_dom"/>
</dbReference>
<dbReference type="AlphaFoldDB" id="A0A9D3Q0T4"/>
<feature type="domain" description="EGF-like" evidence="8">
    <location>
        <begin position="191"/>
        <end position="220"/>
    </location>
</feature>
<dbReference type="Pfam" id="PF15913">
    <property type="entry name" value="Furin-like_2"/>
    <property type="match status" value="1"/>
</dbReference>
<dbReference type="InterPro" id="IPR009030">
    <property type="entry name" value="Growth_fac_rcpt_cys_sf"/>
</dbReference>
<evidence type="ECO:0000256" key="7">
    <source>
        <dbReference type="SAM" id="SignalP"/>
    </source>
</evidence>
<name>A0A9D3Q0T4_MEGAT</name>
<dbReference type="InterPro" id="IPR006212">
    <property type="entry name" value="Furin_repeat"/>
</dbReference>
<dbReference type="SUPFAM" id="SSF57184">
    <property type="entry name" value="Growth factor receptor domain"/>
    <property type="match status" value="6"/>
</dbReference>
<feature type="domain" description="EGF-like" evidence="8">
    <location>
        <begin position="94"/>
        <end position="123"/>
    </location>
</feature>
<keyword evidence="2" id="KW-0964">Secreted</keyword>
<keyword evidence="6" id="KW-0472">Membrane</keyword>
<feature type="signal peptide" evidence="7">
    <location>
        <begin position="1"/>
        <end position="20"/>
    </location>
</feature>
<feature type="domain" description="EGF-like" evidence="8">
    <location>
        <begin position="786"/>
        <end position="819"/>
    </location>
</feature>
<dbReference type="CDD" id="cd00064">
    <property type="entry name" value="FU"/>
    <property type="match status" value="8"/>
</dbReference>
<comment type="caution">
    <text evidence="9">The sequence shown here is derived from an EMBL/GenBank/DDBJ whole genome shotgun (WGS) entry which is preliminary data.</text>
</comment>
<feature type="domain" description="EGF-like" evidence="8">
    <location>
        <begin position="442"/>
        <end position="481"/>
    </location>
</feature>
<feature type="domain" description="EGF-like" evidence="8">
    <location>
        <begin position="338"/>
        <end position="387"/>
    </location>
</feature>
<evidence type="ECO:0000256" key="3">
    <source>
        <dbReference type="ARBA" id="ARBA00022729"/>
    </source>
</evidence>
<dbReference type="SMART" id="SM00261">
    <property type="entry name" value="FU"/>
    <property type="match status" value="16"/>
</dbReference>
<feature type="compositionally biased region" description="Basic and acidic residues" evidence="5">
    <location>
        <begin position="949"/>
        <end position="958"/>
    </location>
</feature>
<feature type="region of interest" description="Disordered" evidence="5">
    <location>
        <begin position="949"/>
        <end position="972"/>
    </location>
</feature>
<evidence type="ECO:0000256" key="2">
    <source>
        <dbReference type="ARBA" id="ARBA00022525"/>
    </source>
</evidence>
<keyword evidence="4" id="KW-0325">Glycoprotein</keyword>
<keyword evidence="6" id="KW-0812">Transmembrane</keyword>
<evidence type="ECO:0000259" key="8">
    <source>
        <dbReference type="SMART" id="SM00181"/>
    </source>
</evidence>
<feature type="region of interest" description="Disordered" evidence="5">
    <location>
        <begin position="908"/>
        <end position="934"/>
    </location>
</feature>
<dbReference type="Gene3D" id="2.10.220.10">
    <property type="entry name" value="Hormone Receptor, Insulin-like Growth Factor Receptor 1, Chain A, domain 2"/>
    <property type="match status" value="10"/>
</dbReference>
<dbReference type="PANTHER" id="PTHR15332">
    <property type="entry name" value="PROPROTEIN CONVERTASE SUBTILISIN_KEXIN TYPE 5-LIKE"/>
    <property type="match status" value="1"/>
</dbReference>
<protein>
    <recommendedName>
        <fullName evidence="8">EGF-like domain-containing protein</fullName>
    </recommendedName>
</protein>
<reference evidence="9" key="1">
    <citation type="submission" date="2021-01" db="EMBL/GenBank/DDBJ databases">
        <authorList>
            <person name="Zahm M."/>
            <person name="Roques C."/>
            <person name="Cabau C."/>
            <person name="Klopp C."/>
            <person name="Donnadieu C."/>
            <person name="Jouanno E."/>
            <person name="Lampietro C."/>
            <person name="Louis A."/>
            <person name="Herpin A."/>
            <person name="Echchiki A."/>
            <person name="Berthelot C."/>
            <person name="Parey E."/>
            <person name="Roest-Crollius H."/>
            <person name="Braasch I."/>
            <person name="Postlethwait J."/>
            <person name="Bobe J."/>
            <person name="Montfort J."/>
            <person name="Bouchez O."/>
            <person name="Begum T."/>
            <person name="Mejri S."/>
            <person name="Adams A."/>
            <person name="Chen W.-J."/>
            <person name="Guiguen Y."/>
        </authorList>
    </citation>
    <scope>NUCLEOTIDE SEQUENCE</scope>
    <source>
        <strain evidence="9">YG-15Mar2019-1</strain>
        <tissue evidence="9">Brain</tissue>
    </source>
</reference>
<feature type="domain" description="EGF-like" evidence="8">
    <location>
        <begin position="532"/>
        <end position="565"/>
    </location>
</feature>